<feature type="binding site" description="axial binding residue" evidence="3">
    <location>
        <position position="532"/>
    </location>
    <ligand>
        <name>heme</name>
        <dbReference type="ChEBI" id="CHEBI:30413"/>
    </ligand>
    <ligandPart>
        <name>Fe</name>
        <dbReference type="ChEBI" id="CHEBI:18248"/>
    </ligandPart>
</feature>
<keyword evidence="3 4" id="KW-0349">Heme</keyword>
<dbReference type="PANTHER" id="PTHR24286">
    <property type="entry name" value="CYTOCHROME P450 26"/>
    <property type="match status" value="1"/>
</dbReference>
<dbReference type="GO" id="GO:0016125">
    <property type="term" value="P:sterol metabolic process"/>
    <property type="evidence" value="ECO:0007669"/>
    <property type="project" value="TreeGrafter"/>
</dbReference>
<feature type="compositionally biased region" description="Gly residues" evidence="5">
    <location>
        <begin position="37"/>
        <end position="47"/>
    </location>
</feature>
<dbReference type="OrthoDB" id="3945418at2759"/>
<name>A0A2V0NXM1_9CHLO</name>
<keyword evidence="4" id="KW-0560">Oxidoreductase</keyword>
<proteinExistence type="inferred from homology"/>
<feature type="region of interest" description="Disordered" evidence="5">
    <location>
        <begin position="1"/>
        <end position="60"/>
    </location>
</feature>
<evidence type="ECO:0000256" key="4">
    <source>
        <dbReference type="RuleBase" id="RU000461"/>
    </source>
</evidence>
<dbReference type="InterPro" id="IPR036396">
    <property type="entry name" value="Cyt_P450_sf"/>
</dbReference>
<dbReference type="Gene3D" id="1.10.630.10">
    <property type="entry name" value="Cytochrome P450"/>
    <property type="match status" value="2"/>
</dbReference>
<dbReference type="PANTHER" id="PTHR24286:SF380">
    <property type="entry name" value="PH DOMAIN-CONTAINING PROTEIN"/>
    <property type="match status" value="1"/>
</dbReference>
<gene>
    <name evidence="6" type="ORF">Rsub_04436</name>
</gene>
<keyword evidence="4" id="KW-0503">Monooxygenase</keyword>
<keyword evidence="7" id="KW-1185">Reference proteome</keyword>
<dbReference type="InterPro" id="IPR017972">
    <property type="entry name" value="Cyt_P450_CS"/>
</dbReference>
<dbReference type="GO" id="GO:0004497">
    <property type="term" value="F:monooxygenase activity"/>
    <property type="evidence" value="ECO:0007669"/>
    <property type="project" value="UniProtKB-KW"/>
</dbReference>
<evidence type="ECO:0000256" key="1">
    <source>
        <dbReference type="ARBA" id="ARBA00022723"/>
    </source>
</evidence>
<dbReference type="GO" id="GO:0005506">
    <property type="term" value="F:iron ion binding"/>
    <property type="evidence" value="ECO:0007669"/>
    <property type="project" value="InterPro"/>
</dbReference>
<accession>A0A2V0NXM1</accession>
<comment type="caution">
    <text evidence="6">The sequence shown here is derived from an EMBL/GenBank/DDBJ whole genome shotgun (WGS) entry which is preliminary data.</text>
</comment>
<evidence type="ECO:0000256" key="3">
    <source>
        <dbReference type="PIRSR" id="PIRSR602401-1"/>
    </source>
</evidence>
<evidence type="ECO:0000256" key="2">
    <source>
        <dbReference type="ARBA" id="ARBA00023004"/>
    </source>
</evidence>
<dbReference type="Proteomes" id="UP000247498">
    <property type="component" value="Unassembled WGS sequence"/>
</dbReference>
<protein>
    <submittedName>
        <fullName evidence="6">Cytochrome P450</fullName>
    </submittedName>
</protein>
<dbReference type="InParanoid" id="A0A2V0NXM1"/>
<keyword evidence="2 3" id="KW-0408">Iron</keyword>
<reference evidence="6 7" key="1">
    <citation type="journal article" date="2018" name="Sci. Rep.">
        <title>Raphidocelis subcapitata (=Pseudokirchneriella subcapitata) provides an insight into genome evolution and environmental adaptations in the Sphaeropleales.</title>
        <authorList>
            <person name="Suzuki S."/>
            <person name="Yamaguchi H."/>
            <person name="Nakajima N."/>
            <person name="Kawachi M."/>
        </authorList>
    </citation>
    <scope>NUCLEOTIDE SEQUENCE [LARGE SCALE GENOMIC DNA]</scope>
    <source>
        <strain evidence="6 7">NIES-35</strain>
    </source>
</reference>
<comment type="similarity">
    <text evidence="4">Belongs to the cytochrome P450 family.</text>
</comment>
<evidence type="ECO:0000256" key="5">
    <source>
        <dbReference type="SAM" id="MobiDB-lite"/>
    </source>
</evidence>
<dbReference type="InterPro" id="IPR001128">
    <property type="entry name" value="Cyt_P450"/>
</dbReference>
<dbReference type="PROSITE" id="PS00086">
    <property type="entry name" value="CYTOCHROME_P450"/>
    <property type="match status" value="1"/>
</dbReference>
<evidence type="ECO:0000313" key="7">
    <source>
        <dbReference type="Proteomes" id="UP000247498"/>
    </source>
</evidence>
<sequence>MRVQGVNAPGARQRRGTGPPHPQRQRRGHARVAAGREPGGGDGGGGAASSSSSVADLPLPEGEMGLPFVGETLALLRDGDSFGIERTRRYGPLWKTHILGAPTVMVYAEPDVRAVLAGDGAAFESWWPPATAALVGAASLNLLAQPRQGQVKAAFTRAFGEPAVAAYLPAVVRAAVATLDAWAAATRGGGGGGGEGAGPDGAAADAAAAEAAAAALGGLPAARAALPLCDLLASATFHAALLGPSPADPAGAAPGEGAGAAALVAAAAARARLASALAGGFVPPALELPFTPFGAARAARRELLALYASALADARARRGGAAEAQAGRAPAAIDALAAAPPAAAGDEELLDGIVACLFGNAGAGPTMLKLLQYIQPPDHIFRPGAEAGAGSGGGGGCRWWAALREEQRAVIAAHGPAIGAAALEGMPVAEAVAREALRISPVVPAIFRRAVVDFELRGRRIPKGWLVYCHTGGGVLRYNQDSFDPARWLGDGGGGGDAAAEEGGGGSGCPLAPLWQGEGVGGTPFGAGSRACVGRPLMMAQLKALAALLVRRYAWRSAAGAAEPWVVVPAPRPAAGLGGFELRRLPEGEALPVAGV</sequence>
<keyword evidence="1 3" id="KW-0479">Metal-binding</keyword>
<dbReference type="PRINTS" id="PR00463">
    <property type="entry name" value="EP450I"/>
</dbReference>
<dbReference type="Pfam" id="PF00067">
    <property type="entry name" value="p450"/>
    <property type="match status" value="1"/>
</dbReference>
<dbReference type="GO" id="GO:0020037">
    <property type="term" value="F:heme binding"/>
    <property type="evidence" value="ECO:0007669"/>
    <property type="project" value="InterPro"/>
</dbReference>
<dbReference type="SUPFAM" id="SSF48264">
    <property type="entry name" value="Cytochrome P450"/>
    <property type="match status" value="1"/>
</dbReference>
<dbReference type="GO" id="GO:0016705">
    <property type="term" value="F:oxidoreductase activity, acting on paired donors, with incorporation or reduction of molecular oxygen"/>
    <property type="evidence" value="ECO:0007669"/>
    <property type="project" value="InterPro"/>
</dbReference>
<dbReference type="InterPro" id="IPR002401">
    <property type="entry name" value="Cyt_P450_E_grp-I"/>
</dbReference>
<dbReference type="STRING" id="307507.A0A2V0NXM1"/>
<comment type="cofactor">
    <cofactor evidence="3">
        <name>heme</name>
        <dbReference type="ChEBI" id="CHEBI:30413"/>
    </cofactor>
</comment>
<organism evidence="6 7">
    <name type="scientific">Raphidocelis subcapitata</name>
    <dbReference type="NCBI Taxonomy" id="307507"/>
    <lineage>
        <taxon>Eukaryota</taxon>
        <taxon>Viridiplantae</taxon>
        <taxon>Chlorophyta</taxon>
        <taxon>core chlorophytes</taxon>
        <taxon>Chlorophyceae</taxon>
        <taxon>CS clade</taxon>
        <taxon>Sphaeropleales</taxon>
        <taxon>Selenastraceae</taxon>
        <taxon>Raphidocelis</taxon>
    </lineage>
</organism>
<dbReference type="EMBL" id="BDRX01000029">
    <property type="protein sequence ID" value="GBF92089.1"/>
    <property type="molecule type" value="Genomic_DNA"/>
</dbReference>
<dbReference type="AlphaFoldDB" id="A0A2V0NXM1"/>
<evidence type="ECO:0000313" key="6">
    <source>
        <dbReference type="EMBL" id="GBF92089.1"/>
    </source>
</evidence>